<keyword evidence="2" id="KW-1185">Reference proteome</keyword>
<comment type="caution">
    <text evidence="1">The sequence shown here is derived from an EMBL/GenBank/DDBJ whole genome shotgun (WGS) entry which is preliminary data.</text>
</comment>
<dbReference type="Proteomes" id="UP001497535">
    <property type="component" value="Unassembled WGS sequence"/>
</dbReference>
<sequence>MPKVDRGKYYFVEFRHELVDPDPIYVEFEDDRPFDNGGIAEVYNGKYEKQNVAVKLIGKGTVQYPPNLIWRPTIDQILTDPKNEVKVLKEFDKYFNENKKVKRRIIQLIDSGYVRKTDFLLRTNNYFAFIIIMELGEENFYKTMIKGFEENAKSFYKFNENALMKKLIEPIEVLIQIHKVAIHMDFKPQNLLYAKGKNSILKAIDFGGSVLLRDNNGNRRNKIIVKNPTSSPYFLPPEINWQYLDFIKDKIKKSSDKDKYSFERKFIDINDNIIQIASTKTDSWEFGIMILQMILLNDTAINYVGNSNWKKEIVETLSKINNFYTNSEEWIEGGKEQMESFKSEIKLLLEIRIKYPILFLLLSV</sequence>
<organism evidence="1 2">
    <name type="scientific">Meloidogyne enterolobii</name>
    <name type="common">Root-knot nematode worm</name>
    <name type="synonym">Meloidogyne mayaguensis</name>
    <dbReference type="NCBI Taxonomy" id="390850"/>
    <lineage>
        <taxon>Eukaryota</taxon>
        <taxon>Metazoa</taxon>
        <taxon>Ecdysozoa</taxon>
        <taxon>Nematoda</taxon>
        <taxon>Chromadorea</taxon>
        <taxon>Rhabditida</taxon>
        <taxon>Tylenchina</taxon>
        <taxon>Tylenchomorpha</taxon>
        <taxon>Tylenchoidea</taxon>
        <taxon>Meloidogynidae</taxon>
        <taxon>Meloidogyninae</taxon>
        <taxon>Meloidogyne</taxon>
    </lineage>
</organism>
<reference evidence="1" key="1">
    <citation type="submission" date="2023-11" db="EMBL/GenBank/DDBJ databases">
        <authorList>
            <person name="Poullet M."/>
        </authorList>
    </citation>
    <scope>NUCLEOTIDE SEQUENCE</scope>
    <source>
        <strain evidence="1">E1834</strain>
    </source>
</reference>
<evidence type="ECO:0000313" key="2">
    <source>
        <dbReference type="Proteomes" id="UP001497535"/>
    </source>
</evidence>
<accession>A0ACB0ZYD2</accession>
<gene>
    <name evidence="1" type="ORF">MENTE1834_LOCUS30298</name>
</gene>
<dbReference type="EMBL" id="CAVMJV010000049">
    <property type="protein sequence ID" value="CAK5082990.1"/>
    <property type="molecule type" value="Genomic_DNA"/>
</dbReference>
<protein>
    <submittedName>
        <fullName evidence="1">Uncharacterized protein</fullName>
    </submittedName>
</protein>
<proteinExistence type="predicted"/>
<evidence type="ECO:0000313" key="1">
    <source>
        <dbReference type="EMBL" id="CAK5082990.1"/>
    </source>
</evidence>
<name>A0ACB0ZYD2_MELEN</name>